<gene>
    <name evidence="1" type="ORF">CIC26_19410</name>
</gene>
<dbReference type="AlphaFoldDB" id="A0A2A6D6Y3"/>
<dbReference type="EMBL" id="NPLM01000008">
    <property type="protein sequence ID" value="PDN82638.1"/>
    <property type="molecule type" value="Genomic_DNA"/>
</dbReference>
<comment type="caution">
    <text evidence="1">The sequence shown here is derived from an EMBL/GenBank/DDBJ whole genome shotgun (WGS) entry which is preliminary data.</text>
</comment>
<dbReference type="Proteomes" id="UP000873581">
    <property type="component" value="Unassembled WGS sequence"/>
</dbReference>
<organism evidence="1">
    <name type="scientific">Salmonella enterica</name>
    <name type="common">Salmonella choleraesuis</name>
    <dbReference type="NCBI Taxonomy" id="28901"/>
    <lineage>
        <taxon>Bacteria</taxon>
        <taxon>Pseudomonadati</taxon>
        <taxon>Pseudomonadota</taxon>
        <taxon>Gammaproteobacteria</taxon>
        <taxon>Enterobacterales</taxon>
        <taxon>Enterobacteriaceae</taxon>
        <taxon>Salmonella</taxon>
    </lineage>
</organism>
<reference evidence="1" key="1">
    <citation type="submission" date="2017-08" db="EMBL/GenBank/DDBJ databases">
        <title>Whole genome sequencing of Salmonella enterica.</title>
        <authorList>
            <person name="Bell R."/>
            <person name="Levy K."/>
        </authorList>
    </citation>
    <scope>NUCLEOTIDE SEQUENCE [LARGE SCALE GENOMIC DNA]</scope>
    <source>
        <strain evidence="1">CFSAN060805</strain>
    </source>
</reference>
<evidence type="ECO:0000313" key="1">
    <source>
        <dbReference type="EMBL" id="PDN82638.1"/>
    </source>
</evidence>
<name>A0A2A6D6Y3_SALER</name>
<dbReference type="RefSeq" id="WP_020838481.1">
    <property type="nucleotide sequence ID" value="NZ_CP075110.1"/>
</dbReference>
<accession>A0A2A6D6Y3</accession>
<protein>
    <submittedName>
        <fullName evidence="1">Uncharacterized protein</fullName>
    </submittedName>
</protein>
<proteinExistence type="predicted"/>
<sequence>MSNPFFIKCLKDTEGWWTEGEIYEACMVDGGFVMFGDDNDPNEKEWSATPVEYREDGSILYQIGGIEGEVLFEEAAQ</sequence>